<sequence length="207" mass="23502">MGFFRFRKSINLGGGVKLNAGKKGLGISAGVKGLRVSHGADGKTRVTASMPGTGISYQETLNKKKTTSNELSQSNVSNEYKFEQQSYSDKGNLLYKVYGEYLGLYDDREFDPPNRDLKYKTCEILFYEGEVSVNLNNVAYVREYCSIAEIDFSVKVEKKGIFSSKMKYILHIIINREPFGDTVLQVRIPNMMFAEDIKRAIQRKVFR</sequence>
<feature type="domain" description="DUF4236" evidence="1">
    <location>
        <begin position="4"/>
        <end position="57"/>
    </location>
</feature>
<dbReference type="AlphaFoldDB" id="A0A1B2DM38"/>
<proteinExistence type="predicted"/>
<dbReference type="Pfam" id="PF14020">
    <property type="entry name" value="DUF4236"/>
    <property type="match status" value="1"/>
</dbReference>
<name>A0A1B2DM38_9BACL</name>
<organism evidence="2">
    <name type="scientific">Paenibacillus sp. BIHB 4019</name>
    <dbReference type="NCBI Taxonomy" id="1870819"/>
    <lineage>
        <taxon>Bacteria</taxon>
        <taxon>Bacillati</taxon>
        <taxon>Bacillota</taxon>
        <taxon>Bacilli</taxon>
        <taxon>Bacillales</taxon>
        <taxon>Paenibacillaceae</taxon>
        <taxon>Paenibacillus</taxon>
    </lineage>
</organism>
<accession>A0A1B2DM38</accession>
<reference evidence="2" key="1">
    <citation type="submission" date="2016-08" db="EMBL/GenBank/DDBJ databases">
        <title>Complete Genome Seqeunce of Paenibacillus sp. BIHB 4019 from tea rhizoplane.</title>
        <authorList>
            <person name="Thakur R."/>
            <person name="Swarnkar M.K."/>
            <person name="Gulati A."/>
        </authorList>
    </citation>
    <scope>NUCLEOTIDE SEQUENCE [LARGE SCALE GENOMIC DNA]</scope>
    <source>
        <strain evidence="2">BIHB4019</strain>
    </source>
</reference>
<protein>
    <recommendedName>
        <fullName evidence="1">DUF4236 domain-containing protein</fullName>
    </recommendedName>
</protein>
<dbReference type="EMBL" id="CP016808">
    <property type="protein sequence ID" value="ANY68774.1"/>
    <property type="molecule type" value="Genomic_DNA"/>
</dbReference>
<evidence type="ECO:0000313" key="2">
    <source>
        <dbReference type="EMBL" id="ANY68774.1"/>
    </source>
</evidence>
<gene>
    <name evidence="2" type="ORF">BBD42_21610</name>
</gene>
<dbReference type="InterPro" id="IPR025330">
    <property type="entry name" value="DUF4236"/>
</dbReference>
<evidence type="ECO:0000259" key="1">
    <source>
        <dbReference type="Pfam" id="PF14020"/>
    </source>
</evidence>
<dbReference type="RefSeq" id="WP_099519870.1">
    <property type="nucleotide sequence ID" value="NZ_CP016808.1"/>
</dbReference>